<dbReference type="EMBL" id="GG657449">
    <property type="protein sequence ID" value="OAT05215.1"/>
    <property type="molecule type" value="Genomic_DNA"/>
</dbReference>
<evidence type="ECO:0000313" key="2">
    <source>
        <dbReference type="Proteomes" id="UP000002038"/>
    </source>
</evidence>
<name>A0A179UB10_BLAGS</name>
<evidence type="ECO:0000313" key="1">
    <source>
        <dbReference type="EMBL" id="OAT05215.1"/>
    </source>
</evidence>
<gene>
    <name evidence="1" type="ORF">BDBG_01647</name>
</gene>
<dbReference type="GeneID" id="8510552"/>
<dbReference type="RefSeq" id="XP_031576600.1">
    <property type="nucleotide sequence ID" value="XM_031720423.1"/>
</dbReference>
<proteinExistence type="predicted"/>
<dbReference type="VEuPathDB" id="FungiDB:BDBG_01647"/>
<dbReference type="KEGG" id="bgh:BDBG_01647"/>
<dbReference type="AlphaFoldDB" id="A0A179UB10"/>
<reference evidence="2" key="1">
    <citation type="journal article" date="2015" name="PLoS Genet.">
        <title>The dynamic genome and transcriptome of the human fungal pathogen Blastomyces and close relative Emmonsia.</title>
        <authorList>
            <person name="Munoz J.F."/>
            <person name="Gauthier G.M."/>
            <person name="Desjardins C.A."/>
            <person name="Gallo J.E."/>
            <person name="Holder J."/>
            <person name="Sullivan T.D."/>
            <person name="Marty A.J."/>
            <person name="Carmen J.C."/>
            <person name="Chen Z."/>
            <person name="Ding L."/>
            <person name="Gujja S."/>
            <person name="Magrini V."/>
            <person name="Misas E."/>
            <person name="Mitreva M."/>
            <person name="Priest M."/>
            <person name="Saif S."/>
            <person name="Whiston E.A."/>
            <person name="Young S."/>
            <person name="Zeng Q."/>
            <person name="Goldman W.E."/>
            <person name="Mardis E.R."/>
            <person name="Taylor J.W."/>
            <person name="McEwen J.G."/>
            <person name="Clay O.K."/>
            <person name="Klein B.S."/>
            <person name="Cuomo C.A."/>
        </authorList>
    </citation>
    <scope>NUCLEOTIDE SEQUENCE [LARGE SCALE GENOMIC DNA]</scope>
    <source>
        <strain evidence="2">SLH14081</strain>
    </source>
</reference>
<organism evidence="1 2">
    <name type="scientific">Blastomyces gilchristii (strain SLH14081)</name>
    <name type="common">Blastomyces dermatitidis</name>
    <dbReference type="NCBI Taxonomy" id="559298"/>
    <lineage>
        <taxon>Eukaryota</taxon>
        <taxon>Fungi</taxon>
        <taxon>Dikarya</taxon>
        <taxon>Ascomycota</taxon>
        <taxon>Pezizomycotina</taxon>
        <taxon>Eurotiomycetes</taxon>
        <taxon>Eurotiomycetidae</taxon>
        <taxon>Onygenales</taxon>
        <taxon>Ajellomycetaceae</taxon>
        <taxon>Blastomyces</taxon>
    </lineage>
</organism>
<dbReference type="Proteomes" id="UP000002038">
    <property type="component" value="Unassembled WGS sequence"/>
</dbReference>
<protein>
    <submittedName>
        <fullName evidence="1">Uncharacterized protein</fullName>
    </submittedName>
</protein>
<keyword evidence="2" id="KW-1185">Reference proteome</keyword>
<sequence length="65" mass="6806">MTVKKVRLKAETVSMSCESITLIVTSPSPPASLAAAVVVAVLCSEVSSLLLAVKNEFDESVIVNE</sequence>
<accession>A0A179UB10</accession>